<reference evidence="1" key="2">
    <citation type="journal article" date="2015" name="Data Brief">
        <title>Shoot transcriptome of the giant reed, Arundo donax.</title>
        <authorList>
            <person name="Barrero R.A."/>
            <person name="Guerrero F.D."/>
            <person name="Moolhuijzen P."/>
            <person name="Goolsby J.A."/>
            <person name="Tidwell J."/>
            <person name="Bellgard S.E."/>
            <person name="Bellgard M.I."/>
        </authorList>
    </citation>
    <scope>NUCLEOTIDE SEQUENCE</scope>
    <source>
        <tissue evidence="1">Shoot tissue taken approximately 20 cm above the soil surface</tissue>
    </source>
</reference>
<evidence type="ECO:0000313" key="1">
    <source>
        <dbReference type="EMBL" id="JAD65269.1"/>
    </source>
</evidence>
<reference evidence="1" key="1">
    <citation type="submission" date="2014-09" db="EMBL/GenBank/DDBJ databases">
        <authorList>
            <person name="Magalhaes I.L.F."/>
            <person name="Oliveira U."/>
            <person name="Santos F.R."/>
            <person name="Vidigal T.H.D.A."/>
            <person name="Brescovit A.D."/>
            <person name="Santos A.J."/>
        </authorList>
    </citation>
    <scope>NUCLEOTIDE SEQUENCE</scope>
    <source>
        <tissue evidence="1">Shoot tissue taken approximately 20 cm above the soil surface</tissue>
    </source>
</reference>
<protein>
    <submittedName>
        <fullName evidence="1">Uncharacterized protein</fullName>
    </submittedName>
</protein>
<sequence>MSKINPTHPSFKLEKSLMIYQRLTTRAWNNIVVELISLNSNVDTHHQNCQSCNLSTRNFFGSVQSYFT</sequence>
<accession>A0A0A9BMS2</accession>
<name>A0A0A9BMS2_ARUDO</name>
<dbReference type="EMBL" id="GBRH01232626">
    <property type="protein sequence ID" value="JAD65269.1"/>
    <property type="molecule type" value="Transcribed_RNA"/>
</dbReference>
<dbReference type="AlphaFoldDB" id="A0A0A9BMS2"/>
<proteinExistence type="predicted"/>
<organism evidence="1">
    <name type="scientific">Arundo donax</name>
    <name type="common">Giant reed</name>
    <name type="synonym">Donax arundinaceus</name>
    <dbReference type="NCBI Taxonomy" id="35708"/>
    <lineage>
        <taxon>Eukaryota</taxon>
        <taxon>Viridiplantae</taxon>
        <taxon>Streptophyta</taxon>
        <taxon>Embryophyta</taxon>
        <taxon>Tracheophyta</taxon>
        <taxon>Spermatophyta</taxon>
        <taxon>Magnoliopsida</taxon>
        <taxon>Liliopsida</taxon>
        <taxon>Poales</taxon>
        <taxon>Poaceae</taxon>
        <taxon>PACMAD clade</taxon>
        <taxon>Arundinoideae</taxon>
        <taxon>Arundineae</taxon>
        <taxon>Arundo</taxon>
    </lineage>
</organism>